<dbReference type="EMBL" id="AMEP01000043">
    <property type="protein sequence ID" value="EKY02980.1"/>
    <property type="molecule type" value="Genomic_DNA"/>
</dbReference>
<comment type="caution">
    <text evidence="2">The sequence shown here is derived from an EMBL/GenBank/DDBJ whole genome shotgun (WGS) entry which is preliminary data.</text>
</comment>
<evidence type="ECO:0000313" key="3">
    <source>
        <dbReference type="Proteomes" id="UP000010433"/>
    </source>
</evidence>
<proteinExistence type="predicted"/>
<dbReference type="AlphaFoldDB" id="L1NI90"/>
<sequence>MTKEKTDNSLFFIVIVRAFALPFLITYRMLKSMRKVDSCVKFYPL</sequence>
<protein>
    <submittedName>
        <fullName evidence="2">Uncharacterized protein</fullName>
    </submittedName>
</protein>
<keyword evidence="1" id="KW-1133">Transmembrane helix</keyword>
<name>L1NI90_9BACT</name>
<dbReference type="Proteomes" id="UP000010433">
    <property type="component" value="Unassembled WGS sequence"/>
</dbReference>
<evidence type="ECO:0000256" key="1">
    <source>
        <dbReference type="SAM" id="Phobius"/>
    </source>
</evidence>
<reference evidence="2 3" key="1">
    <citation type="submission" date="2012-05" db="EMBL/GenBank/DDBJ databases">
        <authorList>
            <person name="Weinstock G."/>
            <person name="Sodergren E."/>
            <person name="Lobos E.A."/>
            <person name="Fulton L."/>
            <person name="Fulton R."/>
            <person name="Courtney L."/>
            <person name="Fronick C."/>
            <person name="O'Laughlin M."/>
            <person name="Godfrey J."/>
            <person name="Wilson R.M."/>
            <person name="Miner T."/>
            <person name="Farmer C."/>
            <person name="Delehaunty K."/>
            <person name="Cordes M."/>
            <person name="Minx P."/>
            <person name="Tomlinson C."/>
            <person name="Chen J."/>
            <person name="Wollam A."/>
            <person name="Pepin K.H."/>
            <person name="Bhonagiri V."/>
            <person name="Zhang X."/>
            <person name="Suruliraj S."/>
            <person name="Warren W."/>
            <person name="Mitreva M."/>
            <person name="Mardis E.R."/>
            <person name="Wilson R.K."/>
        </authorList>
    </citation>
    <scope>NUCLEOTIDE SEQUENCE [LARGE SCALE GENOMIC DNA]</scope>
    <source>
        <strain evidence="2 3">F0055</strain>
    </source>
</reference>
<keyword evidence="1" id="KW-0472">Membrane</keyword>
<dbReference type="HOGENOM" id="CLU_3203651_0_0_10"/>
<evidence type="ECO:0000313" key="2">
    <source>
        <dbReference type="EMBL" id="EKY02980.1"/>
    </source>
</evidence>
<organism evidence="2 3">
    <name type="scientific">Hoylesella saccharolytica F0055</name>
    <dbReference type="NCBI Taxonomy" id="1127699"/>
    <lineage>
        <taxon>Bacteria</taxon>
        <taxon>Pseudomonadati</taxon>
        <taxon>Bacteroidota</taxon>
        <taxon>Bacteroidia</taxon>
        <taxon>Bacteroidales</taxon>
        <taxon>Prevotellaceae</taxon>
        <taxon>Hoylesella</taxon>
    </lineage>
</organism>
<feature type="transmembrane region" description="Helical" evidence="1">
    <location>
        <begin position="12"/>
        <end position="30"/>
    </location>
</feature>
<keyword evidence="3" id="KW-1185">Reference proteome</keyword>
<gene>
    <name evidence="2" type="ORF">HMPREF9151_00569</name>
</gene>
<keyword evidence="1" id="KW-0812">Transmembrane</keyword>
<accession>L1NI90</accession>